<evidence type="ECO:0000256" key="6">
    <source>
        <dbReference type="ARBA" id="ARBA00022670"/>
    </source>
</evidence>
<dbReference type="InterPro" id="IPR001460">
    <property type="entry name" value="PCN-bd_Tpept"/>
</dbReference>
<keyword evidence="7 14" id="KW-0812">Transmembrane</keyword>
<evidence type="ECO:0000256" key="10">
    <source>
        <dbReference type="ARBA" id="ARBA00022984"/>
    </source>
</evidence>
<evidence type="ECO:0000256" key="13">
    <source>
        <dbReference type="ARBA" id="ARBA00023316"/>
    </source>
</evidence>
<evidence type="ECO:0000256" key="12">
    <source>
        <dbReference type="ARBA" id="ARBA00023136"/>
    </source>
</evidence>
<evidence type="ECO:0000313" key="18">
    <source>
        <dbReference type="Proteomes" id="UP000740727"/>
    </source>
</evidence>
<keyword evidence="3" id="KW-1003">Cell membrane</keyword>
<feature type="transmembrane region" description="Helical" evidence="14">
    <location>
        <begin position="7"/>
        <end position="29"/>
    </location>
</feature>
<evidence type="ECO:0000256" key="5">
    <source>
        <dbReference type="ARBA" id="ARBA00022645"/>
    </source>
</evidence>
<protein>
    <submittedName>
        <fullName evidence="17">Penicillin-binding protein 2</fullName>
    </submittedName>
</protein>
<evidence type="ECO:0000256" key="11">
    <source>
        <dbReference type="ARBA" id="ARBA00022989"/>
    </source>
</evidence>
<gene>
    <name evidence="17" type="primary">mrdA</name>
    <name evidence="17" type="ORF">EBT44_01535</name>
</gene>
<dbReference type="GO" id="GO:0008658">
    <property type="term" value="F:penicillin binding"/>
    <property type="evidence" value="ECO:0007669"/>
    <property type="project" value="InterPro"/>
</dbReference>
<dbReference type="GO" id="GO:0008360">
    <property type="term" value="P:regulation of cell shape"/>
    <property type="evidence" value="ECO:0007669"/>
    <property type="project" value="UniProtKB-KW"/>
</dbReference>
<dbReference type="NCBIfam" id="TIGR03423">
    <property type="entry name" value="pbp2_mrdA"/>
    <property type="match status" value="1"/>
</dbReference>
<dbReference type="SUPFAM" id="SSF56519">
    <property type="entry name" value="Penicillin binding protein dimerisation domain"/>
    <property type="match status" value="1"/>
</dbReference>
<dbReference type="Gene3D" id="3.40.710.10">
    <property type="entry name" value="DD-peptidase/beta-lactamase superfamily"/>
    <property type="match status" value="1"/>
</dbReference>
<reference evidence="17" key="1">
    <citation type="submission" date="2018-10" db="EMBL/GenBank/DDBJ databases">
        <title>Iterative Subtractive Binning of Freshwater Chronoseries Metagenomes Recovers Nearly Complete Genomes from over Four Hundred Novel Species.</title>
        <authorList>
            <person name="Rodriguez-R L.M."/>
            <person name="Tsementzi D."/>
            <person name="Luo C."/>
            <person name="Konstantinidis K.T."/>
        </authorList>
    </citation>
    <scope>NUCLEOTIDE SEQUENCE</scope>
    <source>
        <strain evidence="17">WB5_2A_028</strain>
    </source>
</reference>
<dbReference type="AlphaFoldDB" id="A0A965GD78"/>
<dbReference type="Gene3D" id="3.90.1310.10">
    <property type="entry name" value="Penicillin-binding protein 2a (Domain 2)"/>
    <property type="match status" value="1"/>
</dbReference>
<evidence type="ECO:0000256" key="4">
    <source>
        <dbReference type="ARBA" id="ARBA00022519"/>
    </source>
</evidence>
<dbReference type="GO" id="GO:0071972">
    <property type="term" value="F:peptidoglycan L,D-transpeptidase activity"/>
    <property type="evidence" value="ECO:0007669"/>
    <property type="project" value="TreeGrafter"/>
</dbReference>
<dbReference type="InterPro" id="IPR036138">
    <property type="entry name" value="PBP_dimer_sf"/>
</dbReference>
<evidence type="ECO:0000256" key="1">
    <source>
        <dbReference type="ARBA" id="ARBA00004167"/>
    </source>
</evidence>
<feature type="domain" description="Penicillin-binding protein transpeptidase" evidence="15">
    <location>
        <begin position="293"/>
        <end position="666"/>
    </location>
</feature>
<dbReference type="Pfam" id="PF00905">
    <property type="entry name" value="Transpeptidase"/>
    <property type="match status" value="1"/>
</dbReference>
<keyword evidence="4" id="KW-0997">Cell inner membrane</keyword>
<dbReference type="InterPro" id="IPR017790">
    <property type="entry name" value="Penicillin-binding_protein_2"/>
</dbReference>
<dbReference type="PANTHER" id="PTHR30627:SF2">
    <property type="entry name" value="PEPTIDOGLYCAN D,D-TRANSPEPTIDASE MRDA"/>
    <property type="match status" value="1"/>
</dbReference>
<dbReference type="GO" id="GO:0006508">
    <property type="term" value="P:proteolysis"/>
    <property type="evidence" value="ECO:0007669"/>
    <property type="project" value="UniProtKB-KW"/>
</dbReference>
<keyword evidence="8" id="KW-0378">Hydrolase</keyword>
<evidence type="ECO:0000313" key="17">
    <source>
        <dbReference type="EMBL" id="NBR93532.1"/>
    </source>
</evidence>
<keyword evidence="10" id="KW-0573">Peptidoglycan synthesis</keyword>
<feature type="domain" description="Penicillin-binding protein dimerisation" evidence="16">
    <location>
        <begin position="52"/>
        <end position="239"/>
    </location>
</feature>
<dbReference type="InterPro" id="IPR005311">
    <property type="entry name" value="PBP_dimer"/>
</dbReference>
<name>A0A965GD78_9PROT</name>
<dbReference type="PANTHER" id="PTHR30627">
    <property type="entry name" value="PEPTIDOGLYCAN D,D-TRANSPEPTIDASE"/>
    <property type="match status" value="1"/>
</dbReference>
<dbReference type="EMBL" id="RFXN01000009">
    <property type="protein sequence ID" value="NBR93532.1"/>
    <property type="molecule type" value="Genomic_DNA"/>
</dbReference>
<dbReference type="InterPro" id="IPR012338">
    <property type="entry name" value="Beta-lactam/transpept-like"/>
</dbReference>
<organism evidence="17 18">
    <name type="scientific">Candidatus Fonsibacter lacus</name>
    <dbReference type="NCBI Taxonomy" id="2576439"/>
    <lineage>
        <taxon>Bacteria</taxon>
        <taxon>Pseudomonadati</taxon>
        <taxon>Pseudomonadota</taxon>
        <taxon>Alphaproteobacteria</taxon>
        <taxon>Candidatus Pelagibacterales</taxon>
        <taxon>Candidatus Pelagibacterales incertae sedis</taxon>
        <taxon>Candidatus Fonsibacter</taxon>
    </lineage>
</organism>
<keyword evidence="5" id="KW-0121">Carboxypeptidase</keyword>
<keyword evidence="9" id="KW-0133">Cell shape</keyword>
<dbReference type="Proteomes" id="UP000740727">
    <property type="component" value="Unassembled WGS sequence"/>
</dbReference>
<dbReference type="GO" id="GO:0071555">
    <property type="term" value="P:cell wall organization"/>
    <property type="evidence" value="ECO:0007669"/>
    <property type="project" value="UniProtKB-KW"/>
</dbReference>
<comment type="subcellular location">
    <subcellularLocation>
        <location evidence="2">Cell membrane</location>
    </subcellularLocation>
    <subcellularLocation>
        <location evidence="1">Membrane</location>
        <topology evidence="1">Single-pass membrane protein</topology>
    </subcellularLocation>
</comment>
<evidence type="ECO:0000256" key="7">
    <source>
        <dbReference type="ARBA" id="ARBA00022692"/>
    </source>
</evidence>
<accession>A0A965GD78</accession>
<proteinExistence type="predicted"/>
<evidence type="ECO:0000256" key="9">
    <source>
        <dbReference type="ARBA" id="ARBA00022960"/>
    </source>
</evidence>
<dbReference type="GO" id="GO:0009252">
    <property type="term" value="P:peptidoglycan biosynthetic process"/>
    <property type="evidence" value="ECO:0007669"/>
    <property type="project" value="UniProtKB-KW"/>
</dbReference>
<dbReference type="GO" id="GO:0005886">
    <property type="term" value="C:plasma membrane"/>
    <property type="evidence" value="ECO:0007669"/>
    <property type="project" value="UniProtKB-SubCell"/>
</dbReference>
<dbReference type="Pfam" id="PF03717">
    <property type="entry name" value="PBP_dimer"/>
    <property type="match status" value="1"/>
</dbReference>
<dbReference type="InterPro" id="IPR050515">
    <property type="entry name" value="Beta-lactam/transpept"/>
</dbReference>
<evidence type="ECO:0000259" key="16">
    <source>
        <dbReference type="Pfam" id="PF03717"/>
    </source>
</evidence>
<keyword evidence="13" id="KW-0961">Cell wall biogenesis/degradation</keyword>
<dbReference type="GO" id="GO:0009002">
    <property type="term" value="F:serine-type D-Ala-D-Ala carboxypeptidase activity"/>
    <property type="evidence" value="ECO:0007669"/>
    <property type="project" value="InterPro"/>
</dbReference>
<evidence type="ECO:0000259" key="15">
    <source>
        <dbReference type="Pfam" id="PF00905"/>
    </source>
</evidence>
<dbReference type="SUPFAM" id="SSF56601">
    <property type="entry name" value="beta-lactamase/transpeptidase-like"/>
    <property type="match status" value="1"/>
</dbReference>
<evidence type="ECO:0000256" key="8">
    <source>
        <dbReference type="ARBA" id="ARBA00022801"/>
    </source>
</evidence>
<keyword evidence="12 14" id="KW-0472">Membrane</keyword>
<evidence type="ECO:0000256" key="2">
    <source>
        <dbReference type="ARBA" id="ARBA00004236"/>
    </source>
</evidence>
<evidence type="ECO:0000256" key="14">
    <source>
        <dbReference type="SAM" id="Phobius"/>
    </source>
</evidence>
<sequence>MGERSRYATLFIQILLFSLLAALFGRLFYLQVAATEKYQDAALEIQSRNVVTPATRGMILDSRGIPLALNRVGLVISVDRSILDKEKDRGVASLQATAKALKMPYEKVFGKTRLCGEKVDPALTGGARCWNGSRYQPIPISVDASEEVALSIVEHAERYPGVLASPQGFRFYPGAEGVNAAHLLGYVGPISERELASNTSRKFYLNEYVGKAGLEKSYDYILRGEPGVKTFVVDRKESATSVLKESKAVPGNHLVTSIDAKLQAVVERELLAAIYRARSGSVDKKGVRKADSGAVVVLDVKTGRVLAMASYPTYDPNIWEQGITEQQAHDLYSAKTGVPALSRALQGTFAPASTFKVISVAAAAKAGYDLNGTYDCPAEFQVGNRVFRNYESKGVGKVSLEQGIAISCDTLWYQIAYQEWLRDGGLRPNEKLKDYFYKAAAGFNVGRRTGIDLPSESAGRLADRAWRTKWYERNKEFFCNYEKRAKKSQLTPYLIAIAKENCVDGGKIRAGDAVNFAIGQGDTTMTPLQMAQIYAAIANGGTLWKPSVGRAVITPSGELVNEFKPVKVGKLPISKKTLAFLQKSLRTVVTSGTAKWRFDGMPIPVSGKTGTGEVYGKNPDGSSKDTTSWFASYAPSNNPQYAVVMMVSQGGTGSGTSGPSVRKIYEAIFGVEGSKVVKENAIFPSAPPTQIPRRPVTSKP</sequence>
<comment type="caution">
    <text evidence="17">The sequence shown here is derived from an EMBL/GenBank/DDBJ whole genome shotgun (WGS) entry which is preliminary data.</text>
</comment>
<evidence type="ECO:0000256" key="3">
    <source>
        <dbReference type="ARBA" id="ARBA00022475"/>
    </source>
</evidence>
<keyword evidence="11 14" id="KW-1133">Transmembrane helix</keyword>
<keyword evidence="6" id="KW-0645">Protease</keyword>